<reference evidence="4" key="1">
    <citation type="submission" date="2018-02" db="EMBL/GenBank/DDBJ databases">
        <authorList>
            <person name="Hausmann B."/>
        </authorList>
    </citation>
    <scope>NUCLEOTIDE SEQUENCE [LARGE SCALE GENOMIC DNA]</scope>
    <source>
        <strain evidence="4">Peat soil MAG SbF1</strain>
    </source>
</reference>
<keyword evidence="1" id="KW-0812">Transmembrane</keyword>
<organism evidence="3 4">
    <name type="scientific">Candidatus Desulfosporosinus infrequens</name>
    <dbReference type="NCBI Taxonomy" id="2043169"/>
    <lineage>
        <taxon>Bacteria</taxon>
        <taxon>Bacillati</taxon>
        <taxon>Bacillota</taxon>
        <taxon>Clostridia</taxon>
        <taxon>Eubacteriales</taxon>
        <taxon>Desulfitobacteriaceae</taxon>
        <taxon>Desulfosporosinus</taxon>
    </lineage>
</organism>
<evidence type="ECO:0000256" key="1">
    <source>
        <dbReference type="SAM" id="Phobius"/>
    </source>
</evidence>
<keyword evidence="1" id="KW-0472">Membrane</keyword>
<dbReference type="AlphaFoldDB" id="A0A2U3LUC3"/>
<evidence type="ECO:0000313" key="3">
    <source>
        <dbReference type="EMBL" id="SPF55456.1"/>
    </source>
</evidence>
<evidence type="ECO:0000259" key="2">
    <source>
        <dbReference type="Pfam" id="PF00542"/>
    </source>
</evidence>
<dbReference type="GO" id="GO:0003735">
    <property type="term" value="F:structural constituent of ribosome"/>
    <property type="evidence" value="ECO:0007669"/>
    <property type="project" value="InterPro"/>
</dbReference>
<dbReference type="GO" id="GO:0006412">
    <property type="term" value="P:translation"/>
    <property type="evidence" value="ECO:0007669"/>
    <property type="project" value="InterPro"/>
</dbReference>
<protein>
    <recommendedName>
        <fullName evidence="2">Large ribosomal subunit protein bL12 C-terminal domain-containing protein</fullName>
    </recommendedName>
</protein>
<feature type="transmembrane region" description="Helical" evidence="1">
    <location>
        <begin position="6"/>
        <end position="25"/>
    </location>
</feature>
<dbReference type="InterPro" id="IPR014719">
    <property type="entry name" value="Ribosomal_bL12_C/ClpS-like"/>
</dbReference>
<proteinExistence type="predicted"/>
<feature type="domain" description="Large ribosomal subunit protein bL12 C-terminal" evidence="2">
    <location>
        <begin position="62"/>
        <end position="90"/>
    </location>
</feature>
<evidence type="ECO:0000313" key="4">
    <source>
        <dbReference type="Proteomes" id="UP000238916"/>
    </source>
</evidence>
<gene>
    <name evidence="3" type="ORF">SBF1_8300002</name>
</gene>
<dbReference type="Pfam" id="PF00542">
    <property type="entry name" value="Ribosomal_L12"/>
    <property type="match status" value="1"/>
</dbReference>
<dbReference type="SUPFAM" id="SSF54736">
    <property type="entry name" value="ClpS-like"/>
    <property type="match status" value="1"/>
</dbReference>
<dbReference type="Gene3D" id="3.30.1390.10">
    <property type="match status" value="1"/>
</dbReference>
<keyword evidence="1" id="KW-1133">Transmembrane helix</keyword>
<accession>A0A2U3LUC3</accession>
<dbReference type="Proteomes" id="UP000238916">
    <property type="component" value="Unassembled WGS sequence"/>
</dbReference>
<dbReference type="EMBL" id="OMOF01000813">
    <property type="protein sequence ID" value="SPF55456.1"/>
    <property type="molecule type" value="Genomic_DNA"/>
</dbReference>
<dbReference type="InterPro" id="IPR013823">
    <property type="entry name" value="Ribosomal_bL12_C"/>
</dbReference>
<name>A0A2U3LUC3_9FIRM</name>
<sequence>MDNKIMLTIGVILLIGVIGTINQLLNELKRISKTVDKIAKQIGVNDPVPENLINELKSLVSEGKKIEAIKRYRKATGLGLKESKEYIDSLVNMKE</sequence>